<dbReference type="EMBL" id="JACWMW010000002">
    <property type="protein sequence ID" value="MBD1385835.1"/>
    <property type="molecule type" value="Genomic_DNA"/>
</dbReference>
<keyword evidence="2" id="KW-1185">Reference proteome</keyword>
<reference evidence="1 2" key="1">
    <citation type="submission" date="2020-09" db="EMBL/GenBank/DDBJ databases">
        <title>Novel species of Mucilaginibacter isolated from a glacier on the Tibetan Plateau.</title>
        <authorList>
            <person name="Liu Q."/>
            <person name="Xin Y.-H."/>
        </authorList>
    </citation>
    <scope>NUCLEOTIDE SEQUENCE [LARGE SCALE GENOMIC DNA]</scope>
    <source>
        <strain evidence="1 2">CGMCC 1.13878</strain>
    </source>
</reference>
<accession>A0ABR7X6X8</accession>
<protein>
    <submittedName>
        <fullName evidence="1">Uncharacterized protein</fullName>
    </submittedName>
</protein>
<dbReference type="RefSeq" id="WP_191175689.1">
    <property type="nucleotide sequence ID" value="NZ_JACWMW010000002.1"/>
</dbReference>
<evidence type="ECO:0000313" key="1">
    <source>
        <dbReference type="EMBL" id="MBD1385835.1"/>
    </source>
</evidence>
<name>A0ABR7X6X8_9SPHI</name>
<sequence length="80" mass="9398">MTETFEILIIYKGIEQAFKARFERWGYSHRIAVLINETTFNFEPDEEGGYRVLVTDANQREEVQLSLLEIISKKLKSLTE</sequence>
<comment type="caution">
    <text evidence="1">The sequence shown here is derived from an EMBL/GenBank/DDBJ whole genome shotgun (WGS) entry which is preliminary data.</text>
</comment>
<organism evidence="1 2">
    <name type="scientific">Mucilaginibacter rigui</name>
    <dbReference type="NCBI Taxonomy" id="534635"/>
    <lineage>
        <taxon>Bacteria</taxon>
        <taxon>Pseudomonadati</taxon>
        <taxon>Bacteroidota</taxon>
        <taxon>Sphingobacteriia</taxon>
        <taxon>Sphingobacteriales</taxon>
        <taxon>Sphingobacteriaceae</taxon>
        <taxon>Mucilaginibacter</taxon>
    </lineage>
</organism>
<evidence type="ECO:0000313" key="2">
    <source>
        <dbReference type="Proteomes" id="UP000618754"/>
    </source>
</evidence>
<dbReference type="Proteomes" id="UP000618754">
    <property type="component" value="Unassembled WGS sequence"/>
</dbReference>
<gene>
    <name evidence="1" type="ORF">IDJ75_11140</name>
</gene>
<proteinExistence type="predicted"/>